<dbReference type="AlphaFoldDB" id="A0A177AWN9"/>
<gene>
    <name evidence="1" type="ORF">A3Q56_05883</name>
</gene>
<reference evidence="1 2" key="1">
    <citation type="submission" date="2016-04" db="EMBL/GenBank/DDBJ databases">
        <title>The genome of Intoshia linei affirms orthonectids as highly simplified spiralians.</title>
        <authorList>
            <person name="Mikhailov K.V."/>
            <person name="Slusarev G.S."/>
            <person name="Nikitin M.A."/>
            <person name="Logacheva M.D."/>
            <person name="Penin A."/>
            <person name="Aleoshin V."/>
            <person name="Panchin Y.V."/>
        </authorList>
    </citation>
    <scope>NUCLEOTIDE SEQUENCE [LARGE SCALE GENOMIC DNA]</scope>
    <source>
        <strain evidence="1">Intl2013</strain>
        <tissue evidence="1">Whole animal</tissue>
    </source>
</reference>
<protein>
    <submittedName>
        <fullName evidence="1">Uncharacterized protein</fullName>
    </submittedName>
</protein>
<proteinExistence type="predicted"/>
<dbReference type="Proteomes" id="UP000078046">
    <property type="component" value="Unassembled WGS sequence"/>
</dbReference>
<feature type="non-terminal residue" evidence="1">
    <location>
        <position position="1"/>
    </location>
</feature>
<evidence type="ECO:0000313" key="2">
    <source>
        <dbReference type="Proteomes" id="UP000078046"/>
    </source>
</evidence>
<accession>A0A177AWN9</accession>
<evidence type="ECO:0000313" key="1">
    <source>
        <dbReference type="EMBL" id="OAF66406.1"/>
    </source>
</evidence>
<name>A0A177AWN9_9BILA</name>
<sequence length="98" mass="11719">STRPQKKINENEIYDTIDDVYVYNSIFDEKRIYDQINPQPIYGEVVNVKKSELIYNLPSKPIYESWQDLRKIIKKPPKIYSKLKHERNKIPSPSPRII</sequence>
<keyword evidence="2" id="KW-1185">Reference proteome</keyword>
<organism evidence="1 2">
    <name type="scientific">Intoshia linei</name>
    <dbReference type="NCBI Taxonomy" id="1819745"/>
    <lineage>
        <taxon>Eukaryota</taxon>
        <taxon>Metazoa</taxon>
        <taxon>Spiralia</taxon>
        <taxon>Lophotrochozoa</taxon>
        <taxon>Mesozoa</taxon>
        <taxon>Orthonectida</taxon>
        <taxon>Rhopaluridae</taxon>
        <taxon>Intoshia</taxon>
    </lineage>
</organism>
<dbReference type="EMBL" id="LWCA01000941">
    <property type="protein sequence ID" value="OAF66406.1"/>
    <property type="molecule type" value="Genomic_DNA"/>
</dbReference>
<comment type="caution">
    <text evidence="1">The sequence shown here is derived from an EMBL/GenBank/DDBJ whole genome shotgun (WGS) entry which is preliminary data.</text>
</comment>